<comment type="caution">
    <text evidence="5">The sequence shown here is derived from an EMBL/GenBank/DDBJ whole genome shotgun (WGS) entry which is preliminary data.</text>
</comment>
<dbReference type="NCBIfam" id="NF002017">
    <property type="entry name" value="PRK00823.1-2"/>
    <property type="match status" value="1"/>
</dbReference>
<evidence type="ECO:0000313" key="6">
    <source>
        <dbReference type="Proteomes" id="UP001145050"/>
    </source>
</evidence>
<dbReference type="GO" id="GO:0008124">
    <property type="term" value="F:4-alpha-hydroxytetrahydrobiopterin dehydratase activity"/>
    <property type="evidence" value="ECO:0007669"/>
    <property type="project" value="UniProtKB-EC"/>
</dbReference>
<evidence type="ECO:0000256" key="3">
    <source>
        <dbReference type="ARBA" id="ARBA00013252"/>
    </source>
</evidence>
<dbReference type="AlphaFoldDB" id="A0A9X3WU47"/>
<gene>
    <name evidence="5" type="ORF">NC797_15115</name>
</gene>
<dbReference type="Gene3D" id="3.30.1360.20">
    <property type="entry name" value="Transcriptional coactivator/pterin dehydratase"/>
    <property type="match status" value="1"/>
</dbReference>
<dbReference type="InterPro" id="IPR036428">
    <property type="entry name" value="PCD_sf"/>
</dbReference>
<sequence length="98" mass="11779">MERLTEEQIEQALQKLSDWKRVDKKWIQRKYRFKNYLAGVKFVHDIANYSENIQHHPFISIDYKVVTVKLSSWQAKGLTDLDIKMAANFDEVYENEEK</sequence>
<organism evidence="5 6">
    <name type="scientific">Terrihalobacillus insolitus</name>
    <dbReference type="NCBI Taxonomy" id="2950438"/>
    <lineage>
        <taxon>Bacteria</taxon>
        <taxon>Bacillati</taxon>
        <taxon>Bacillota</taxon>
        <taxon>Bacilli</taxon>
        <taxon>Bacillales</taxon>
        <taxon>Bacillaceae</taxon>
        <taxon>Terrihalobacillus</taxon>
    </lineage>
</organism>
<name>A0A9X3WU47_9BACI</name>
<dbReference type="GO" id="GO:0006729">
    <property type="term" value="P:tetrahydrobiopterin biosynthetic process"/>
    <property type="evidence" value="ECO:0007669"/>
    <property type="project" value="InterPro"/>
</dbReference>
<dbReference type="EMBL" id="JAMQKB010000022">
    <property type="protein sequence ID" value="MDC3425837.1"/>
    <property type="molecule type" value="Genomic_DNA"/>
</dbReference>
<dbReference type="SUPFAM" id="SSF55248">
    <property type="entry name" value="PCD-like"/>
    <property type="match status" value="1"/>
</dbReference>
<dbReference type="EC" id="4.2.1.96" evidence="3"/>
<keyword evidence="6" id="KW-1185">Reference proteome</keyword>
<evidence type="ECO:0000256" key="4">
    <source>
        <dbReference type="ARBA" id="ARBA00023239"/>
    </source>
</evidence>
<evidence type="ECO:0000256" key="1">
    <source>
        <dbReference type="ARBA" id="ARBA00001554"/>
    </source>
</evidence>
<reference evidence="5" key="1">
    <citation type="submission" date="2022-06" db="EMBL/GenBank/DDBJ databases">
        <title>Aquibacillus sp. a new bacterium isolated from soil saline samples.</title>
        <authorList>
            <person name="Galisteo C."/>
            <person name="De La Haba R."/>
            <person name="Sanchez-Porro C."/>
            <person name="Ventosa A."/>
        </authorList>
    </citation>
    <scope>NUCLEOTIDE SEQUENCE</scope>
    <source>
        <strain evidence="5">3ASR75-11</strain>
    </source>
</reference>
<dbReference type="InterPro" id="IPR001533">
    <property type="entry name" value="Pterin_deHydtase"/>
</dbReference>
<dbReference type="Pfam" id="PF01329">
    <property type="entry name" value="Pterin_4a"/>
    <property type="match status" value="1"/>
</dbReference>
<dbReference type="RefSeq" id="WP_272437655.1">
    <property type="nucleotide sequence ID" value="NZ_JAMQKB010000022.1"/>
</dbReference>
<dbReference type="PANTHER" id="PTHR12599:SF0">
    <property type="entry name" value="PTERIN-4-ALPHA-CARBINOLAMINE DEHYDRATASE"/>
    <property type="match status" value="1"/>
</dbReference>
<proteinExistence type="inferred from homology"/>
<accession>A0A9X3WU47</accession>
<dbReference type="PANTHER" id="PTHR12599">
    <property type="entry name" value="PTERIN-4-ALPHA-CARBINOLAMINE DEHYDRATASE"/>
    <property type="match status" value="1"/>
</dbReference>
<evidence type="ECO:0000313" key="5">
    <source>
        <dbReference type="EMBL" id="MDC3425837.1"/>
    </source>
</evidence>
<comment type="similarity">
    <text evidence="2">Belongs to the pterin-4-alpha-carbinolamine dehydratase family.</text>
</comment>
<protein>
    <recommendedName>
        <fullName evidence="3">4a-hydroxytetrahydrobiopterin dehydratase</fullName>
        <ecNumber evidence="3">4.2.1.96</ecNumber>
    </recommendedName>
</protein>
<dbReference type="Proteomes" id="UP001145050">
    <property type="component" value="Unassembled WGS sequence"/>
</dbReference>
<comment type="catalytic activity">
    <reaction evidence="1">
        <text>(4aS,6R)-4a-hydroxy-L-erythro-5,6,7,8-tetrahydrobiopterin = (6R)-L-erythro-6,7-dihydrobiopterin + H2O</text>
        <dbReference type="Rhea" id="RHEA:11920"/>
        <dbReference type="ChEBI" id="CHEBI:15377"/>
        <dbReference type="ChEBI" id="CHEBI:15642"/>
        <dbReference type="ChEBI" id="CHEBI:43120"/>
        <dbReference type="EC" id="4.2.1.96"/>
    </reaction>
</comment>
<keyword evidence="4 5" id="KW-0456">Lyase</keyword>
<evidence type="ECO:0000256" key="2">
    <source>
        <dbReference type="ARBA" id="ARBA00006472"/>
    </source>
</evidence>
<dbReference type="CDD" id="cd00488">
    <property type="entry name" value="PCD_DCoH"/>
    <property type="match status" value="1"/>
</dbReference>